<evidence type="ECO:0000256" key="4">
    <source>
        <dbReference type="ARBA" id="ARBA00023136"/>
    </source>
</evidence>
<dbReference type="GO" id="GO:0006882">
    <property type="term" value="P:intracellular zinc ion homeostasis"/>
    <property type="evidence" value="ECO:0007669"/>
    <property type="project" value="TreeGrafter"/>
</dbReference>
<evidence type="ECO:0000313" key="9">
    <source>
        <dbReference type="Proteomes" id="UP001213000"/>
    </source>
</evidence>
<proteinExistence type="predicted"/>
<evidence type="ECO:0000256" key="6">
    <source>
        <dbReference type="SAM" id="MobiDB-lite"/>
    </source>
</evidence>
<feature type="binding site" evidence="5">
    <location>
        <position position="479"/>
    </location>
    <ligand>
        <name>Zn(2+)</name>
        <dbReference type="ChEBI" id="CHEBI:29105"/>
    </ligand>
</feature>
<reference evidence="8" key="1">
    <citation type="submission" date="2022-07" db="EMBL/GenBank/DDBJ databases">
        <title>Genome Sequence of Leucocoprinus birnbaumii.</title>
        <authorList>
            <person name="Buettner E."/>
        </authorList>
    </citation>
    <scope>NUCLEOTIDE SEQUENCE</scope>
    <source>
        <strain evidence="8">VT141</strain>
    </source>
</reference>
<sequence length="615" mass="68905">MDEQPCQPHLSLEDKRKAYQQMTREDCSRPRRPKSVVPSKSDLVGNGSFTLSLHKQIKLEQQVDPWLQFPHDIYLSHLPLAPPLTVLYDVLSHGYGDDGRAENAAQPAPPSLCKPLPASVEALDLSGVSPTQTLASLRFLVLSHLADLERHLSELESPDIEAWKLKGGIKIEEARTWAKTALEMLNGIRAEVRSHLPDVHFSDLASVESFLRAHIPDLPEMPTLGDVRSHLPEIPDVRSHLPELPYLLDMAEVRSHFPEMPQLPDMPDMMAHFPDFADVRSKLEDARTRFQEIDSQTFLDYVPTLSMRLQNLHSHLSSAEVEFTKMLGIPSLAPSSLLRDVLDALSADLVQELATITAETDEKADKLIEQAACEVARAVKHSFEGMRLITYHDLPDPWKNNPFVTQGYRFIPIERWPLLIKSVFMLHNETLNIHTHLIPLVLYLINIISIIRNPTHFDAAEVFFMSFACICLLGSAVWHTMAGCAHHGSMEFCARVDYVGIGWLISPPNGVFLALAFSGLAPLLGMAVLHSSKEASVFIAPLLPSFASYLIGLVFYAYHWPERHLPENVRLVLDRFGGGSHAIWHCFIVLAVSQHKQGMHAMKEGFQCLAEYASG</sequence>
<evidence type="ECO:0000256" key="7">
    <source>
        <dbReference type="SAM" id="Phobius"/>
    </source>
</evidence>
<dbReference type="PANTHER" id="PTHR20855">
    <property type="entry name" value="ADIPOR/PROGESTIN RECEPTOR-RELATED"/>
    <property type="match status" value="1"/>
</dbReference>
<dbReference type="Proteomes" id="UP001213000">
    <property type="component" value="Unassembled WGS sequence"/>
</dbReference>
<feature type="transmembrane region" description="Helical" evidence="7">
    <location>
        <begin position="463"/>
        <end position="481"/>
    </location>
</feature>
<accession>A0AAD5W2T5</accession>
<feature type="region of interest" description="Disordered" evidence="6">
    <location>
        <begin position="1"/>
        <end position="41"/>
    </location>
</feature>
<feature type="transmembrane region" description="Helical" evidence="7">
    <location>
        <begin position="576"/>
        <end position="593"/>
    </location>
</feature>
<dbReference type="Pfam" id="PF03006">
    <property type="entry name" value="HlyIII"/>
    <property type="match status" value="2"/>
</dbReference>
<keyword evidence="9" id="KW-1185">Reference proteome</keyword>
<dbReference type="AlphaFoldDB" id="A0AAD5W2T5"/>
<dbReference type="GO" id="GO:0046872">
    <property type="term" value="F:metal ion binding"/>
    <property type="evidence" value="ECO:0007669"/>
    <property type="project" value="UniProtKB-KW"/>
</dbReference>
<feature type="transmembrane region" description="Helical" evidence="7">
    <location>
        <begin position="536"/>
        <end position="556"/>
    </location>
</feature>
<evidence type="ECO:0000313" key="8">
    <source>
        <dbReference type="EMBL" id="KAJ3576776.1"/>
    </source>
</evidence>
<evidence type="ECO:0000256" key="1">
    <source>
        <dbReference type="ARBA" id="ARBA00004141"/>
    </source>
</evidence>
<dbReference type="PANTHER" id="PTHR20855:SF97">
    <property type="entry name" value="ADIPOR-LIKE RECEPTOR IZH3-RELATED"/>
    <property type="match status" value="1"/>
</dbReference>
<evidence type="ECO:0000256" key="5">
    <source>
        <dbReference type="PIRSR" id="PIRSR604254-1"/>
    </source>
</evidence>
<evidence type="ECO:0000256" key="2">
    <source>
        <dbReference type="ARBA" id="ARBA00022692"/>
    </source>
</evidence>
<evidence type="ECO:0000256" key="3">
    <source>
        <dbReference type="ARBA" id="ARBA00022989"/>
    </source>
</evidence>
<dbReference type="EMBL" id="JANIEX010000005">
    <property type="protein sequence ID" value="KAJ3576776.1"/>
    <property type="molecule type" value="Genomic_DNA"/>
</dbReference>
<dbReference type="GO" id="GO:0038023">
    <property type="term" value="F:signaling receptor activity"/>
    <property type="evidence" value="ECO:0007669"/>
    <property type="project" value="TreeGrafter"/>
</dbReference>
<keyword evidence="5" id="KW-0862">Zinc</keyword>
<dbReference type="InterPro" id="IPR004254">
    <property type="entry name" value="AdipoR/HlyIII-related"/>
</dbReference>
<feature type="transmembrane region" description="Helical" evidence="7">
    <location>
        <begin position="433"/>
        <end position="451"/>
    </location>
</feature>
<name>A0AAD5W2T5_9AGAR</name>
<keyword evidence="2 7" id="KW-0812">Transmembrane</keyword>
<gene>
    <name evidence="8" type="ORF">NP233_g226</name>
</gene>
<comment type="subcellular location">
    <subcellularLocation>
        <location evidence="1">Membrane</location>
        <topology evidence="1">Multi-pass membrane protein</topology>
    </subcellularLocation>
</comment>
<feature type="transmembrane region" description="Helical" evidence="7">
    <location>
        <begin position="510"/>
        <end position="529"/>
    </location>
</feature>
<keyword evidence="3 7" id="KW-1133">Transmembrane helix</keyword>
<feature type="compositionally biased region" description="Basic and acidic residues" evidence="6">
    <location>
        <begin position="11"/>
        <end position="29"/>
    </location>
</feature>
<protein>
    <submittedName>
        <fullName evidence="8">Uncharacterized protein</fullName>
    </submittedName>
</protein>
<comment type="caution">
    <text evidence="8">The sequence shown here is derived from an EMBL/GenBank/DDBJ whole genome shotgun (WGS) entry which is preliminary data.</text>
</comment>
<organism evidence="8 9">
    <name type="scientific">Leucocoprinus birnbaumii</name>
    <dbReference type="NCBI Taxonomy" id="56174"/>
    <lineage>
        <taxon>Eukaryota</taxon>
        <taxon>Fungi</taxon>
        <taxon>Dikarya</taxon>
        <taxon>Basidiomycota</taxon>
        <taxon>Agaricomycotina</taxon>
        <taxon>Agaricomycetes</taxon>
        <taxon>Agaricomycetidae</taxon>
        <taxon>Agaricales</taxon>
        <taxon>Agaricineae</taxon>
        <taxon>Agaricaceae</taxon>
        <taxon>Leucocoprinus</taxon>
    </lineage>
</organism>
<dbReference type="GO" id="GO:0016020">
    <property type="term" value="C:membrane"/>
    <property type="evidence" value="ECO:0007669"/>
    <property type="project" value="UniProtKB-SubCell"/>
</dbReference>
<keyword evidence="4 7" id="KW-0472">Membrane</keyword>
<keyword evidence="5" id="KW-0479">Metal-binding</keyword>